<keyword evidence="10" id="KW-1185">Reference proteome</keyword>
<keyword evidence="5 7" id="KW-1133">Transmembrane helix</keyword>
<feature type="domain" description="Acyltransferase 3" evidence="8">
    <location>
        <begin position="13"/>
        <end position="356"/>
    </location>
</feature>
<evidence type="ECO:0000256" key="6">
    <source>
        <dbReference type="ARBA" id="ARBA00023136"/>
    </source>
</evidence>
<gene>
    <name evidence="9" type="ORF">PAT3040_04391</name>
</gene>
<comment type="caution">
    <text evidence="9">The sequence shown here is derived from an EMBL/GenBank/DDBJ whole genome shotgun (WGS) entry which is preliminary data.</text>
</comment>
<reference evidence="9 10" key="1">
    <citation type="submission" date="2017-08" db="EMBL/GenBank/DDBJ databases">
        <title>Substantial Increase in Enzyme Production by Combined Drug-Resistance Mutations in Paenibacillus agaridevorans.</title>
        <authorList>
            <person name="Tanaka Y."/>
            <person name="Funane K."/>
            <person name="Hosaka T."/>
            <person name="Shiwa Y."/>
            <person name="Fujita N."/>
            <person name="Miyazaki T."/>
            <person name="Yoshikawa H."/>
            <person name="Murakami K."/>
            <person name="Kasahara K."/>
            <person name="Inaoka T."/>
            <person name="Hiraga Y."/>
            <person name="Ochi K."/>
        </authorList>
    </citation>
    <scope>NUCLEOTIDE SEQUENCE [LARGE SCALE GENOMIC DNA]</scope>
    <source>
        <strain evidence="9 10">T-3040</strain>
    </source>
</reference>
<evidence type="ECO:0000256" key="5">
    <source>
        <dbReference type="ARBA" id="ARBA00022989"/>
    </source>
</evidence>
<keyword evidence="6 7" id="KW-0472">Membrane</keyword>
<feature type="transmembrane region" description="Helical" evidence="7">
    <location>
        <begin position="344"/>
        <end position="371"/>
    </location>
</feature>
<evidence type="ECO:0000259" key="8">
    <source>
        <dbReference type="Pfam" id="PF01757"/>
    </source>
</evidence>
<dbReference type="GO" id="GO:0005886">
    <property type="term" value="C:plasma membrane"/>
    <property type="evidence" value="ECO:0007669"/>
    <property type="project" value="UniProtKB-SubCell"/>
</dbReference>
<dbReference type="PANTHER" id="PTHR40074">
    <property type="entry name" value="O-ACETYLTRANSFERASE WECH"/>
    <property type="match status" value="1"/>
</dbReference>
<dbReference type="GO" id="GO:0016413">
    <property type="term" value="F:O-acetyltransferase activity"/>
    <property type="evidence" value="ECO:0007669"/>
    <property type="project" value="TreeGrafter"/>
</dbReference>
<feature type="transmembrane region" description="Helical" evidence="7">
    <location>
        <begin position="195"/>
        <end position="215"/>
    </location>
</feature>
<sequence length="398" mass="45441">MTQPAQPERTHIPELQLVRALAILGVLTVHASATATITMKESAYYYFYNFINTVMRFGTPTFILLSSFVLFYSYYSRPLNGKLIAGFYKKRLLYILIPYVVFSAIYFAYVKDLTGVPIWSLESIGEFLSKLLMGEVYAHLYFVFISIQFYLLFPIVLWAAKRWKNLALWFVPLGFVLQWTFVLLNLHYWQLPNKGSWAPTYFSLFFLGATLGIYYPKIKGWLAMTRDNLNVGRAVLWLMVWGAWIGASAAHVTVWYNARLYGTNYPAELYEILWNAQSVLAALVLLHSAFFIYRHLPAGLSAMLYRLGQLSFGIYLVHLLYQAWFERLLPAPTSASALHLYYLASWAIMLAASWLTVSLISRFVPFAWILFGKVPAAQKLQRSGAKAPVPAGKRTVAG</sequence>
<dbReference type="PANTHER" id="PTHR40074:SF2">
    <property type="entry name" value="O-ACETYLTRANSFERASE WECH"/>
    <property type="match status" value="1"/>
</dbReference>
<comment type="similarity">
    <text evidence="2">Belongs to the acyltransferase 3 family.</text>
</comment>
<keyword evidence="4 7" id="KW-0812">Transmembrane</keyword>
<dbReference type="RefSeq" id="WP_108994392.1">
    <property type="nucleotide sequence ID" value="NZ_BDQX01000251.1"/>
</dbReference>
<protein>
    <submittedName>
        <fullName evidence="9">Acyltransferase</fullName>
    </submittedName>
</protein>
<evidence type="ECO:0000313" key="9">
    <source>
        <dbReference type="EMBL" id="GBG09731.1"/>
    </source>
</evidence>
<feature type="transmembrane region" description="Helical" evidence="7">
    <location>
        <begin position="20"/>
        <end position="39"/>
    </location>
</feature>
<accession>A0A2R5F1T1</accession>
<feature type="transmembrane region" description="Helical" evidence="7">
    <location>
        <begin position="166"/>
        <end position="189"/>
    </location>
</feature>
<dbReference type="InterPro" id="IPR002656">
    <property type="entry name" value="Acyl_transf_3_dom"/>
</dbReference>
<feature type="transmembrane region" description="Helical" evidence="7">
    <location>
        <begin position="272"/>
        <end position="292"/>
    </location>
</feature>
<dbReference type="EMBL" id="BDQX01000251">
    <property type="protein sequence ID" value="GBG09731.1"/>
    <property type="molecule type" value="Genomic_DNA"/>
</dbReference>
<organism evidence="9 10">
    <name type="scientific">Paenibacillus agaridevorans</name>
    <dbReference type="NCBI Taxonomy" id="171404"/>
    <lineage>
        <taxon>Bacteria</taxon>
        <taxon>Bacillati</taxon>
        <taxon>Bacillota</taxon>
        <taxon>Bacilli</taxon>
        <taxon>Bacillales</taxon>
        <taxon>Paenibacillaceae</taxon>
        <taxon>Paenibacillus</taxon>
    </lineage>
</organism>
<evidence type="ECO:0000256" key="3">
    <source>
        <dbReference type="ARBA" id="ARBA00022475"/>
    </source>
</evidence>
<name>A0A2R5F1T1_9BACL</name>
<feature type="transmembrane region" description="Helical" evidence="7">
    <location>
        <begin position="235"/>
        <end position="256"/>
    </location>
</feature>
<feature type="transmembrane region" description="Helical" evidence="7">
    <location>
        <begin position="304"/>
        <end position="324"/>
    </location>
</feature>
<dbReference type="AlphaFoldDB" id="A0A2R5F1T1"/>
<keyword evidence="3" id="KW-1003">Cell membrane</keyword>
<dbReference type="Proteomes" id="UP000245202">
    <property type="component" value="Unassembled WGS sequence"/>
</dbReference>
<evidence type="ECO:0000313" key="10">
    <source>
        <dbReference type="Proteomes" id="UP000245202"/>
    </source>
</evidence>
<evidence type="ECO:0000256" key="2">
    <source>
        <dbReference type="ARBA" id="ARBA00007400"/>
    </source>
</evidence>
<feature type="transmembrane region" description="Helical" evidence="7">
    <location>
        <begin position="92"/>
        <end position="109"/>
    </location>
</feature>
<dbReference type="GO" id="GO:0009246">
    <property type="term" value="P:enterobacterial common antigen biosynthetic process"/>
    <property type="evidence" value="ECO:0007669"/>
    <property type="project" value="TreeGrafter"/>
</dbReference>
<keyword evidence="9" id="KW-0012">Acyltransferase</keyword>
<feature type="transmembrane region" description="Helical" evidence="7">
    <location>
        <begin position="45"/>
        <end position="71"/>
    </location>
</feature>
<evidence type="ECO:0000256" key="4">
    <source>
        <dbReference type="ARBA" id="ARBA00022692"/>
    </source>
</evidence>
<evidence type="ECO:0000256" key="7">
    <source>
        <dbReference type="SAM" id="Phobius"/>
    </source>
</evidence>
<keyword evidence="9" id="KW-0808">Transferase</keyword>
<proteinExistence type="inferred from homology"/>
<dbReference type="Pfam" id="PF01757">
    <property type="entry name" value="Acyl_transf_3"/>
    <property type="match status" value="1"/>
</dbReference>
<comment type="subcellular location">
    <subcellularLocation>
        <location evidence="1">Cell membrane</location>
        <topology evidence="1">Multi-pass membrane protein</topology>
    </subcellularLocation>
</comment>
<feature type="transmembrane region" description="Helical" evidence="7">
    <location>
        <begin position="136"/>
        <end position="159"/>
    </location>
</feature>
<evidence type="ECO:0000256" key="1">
    <source>
        <dbReference type="ARBA" id="ARBA00004651"/>
    </source>
</evidence>